<dbReference type="EMBL" id="JANEYF010003128">
    <property type="protein sequence ID" value="KAJ8939018.1"/>
    <property type="molecule type" value="Genomic_DNA"/>
</dbReference>
<feature type="region of interest" description="Disordered" evidence="1">
    <location>
        <begin position="93"/>
        <end position="170"/>
    </location>
</feature>
<protein>
    <submittedName>
        <fullName evidence="2">Uncharacterized protein</fullName>
    </submittedName>
</protein>
<organism evidence="2 3">
    <name type="scientific">Rhamnusium bicolor</name>
    <dbReference type="NCBI Taxonomy" id="1586634"/>
    <lineage>
        <taxon>Eukaryota</taxon>
        <taxon>Metazoa</taxon>
        <taxon>Ecdysozoa</taxon>
        <taxon>Arthropoda</taxon>
        <taxon>Hexapoda</taxon>
        <taxon>Insecta</taxon>
        <taxon>Pterygota</taxon>
        <taxon>Neoptera</taxon>
        <taxon>Endopterygota</taxon>
        <taxon>Coleoptera</taxon>
        <taxon>Polyphaga</taxon>
        <taxon>Cucujiformia</taxon>
        <taxon>Chrysomeloidea</taxon>
        <taxon>Cerambycidae</taxon>
        <taxon>Lepturinae</taxon>
        <taxon>Rhagiini</taxon>
        <taxon>Rhamnusium</taxon>
    </lineage>
</organism>
<evidence type="ECO:0000313" key="3">
    <source>
        <dbReference type="Proteomes" id="UP001162156"/>
    </source>
</evidence>
<keyword evidence="3" id="KW-1185">Reference proteome</keyword>
<dbReference type="AlphaFoldDB" id="A0AAV8XKH7"/>
<reference evidence="2" key="1">
    <citation type="journal article" date="2023" name="Insect Mol. Biol.">
        <title>Genome sequencing provides insights into the evolution of gene families encoding plant cell wall-degrading enzymes in longhorned beetles.</title>
        <authorList>
            <person name="Shin N.R."/>
            <person name="Okamura Y."/>
            <person name="Kirsch R."/>
            <person name="Pauchet Y."/>
        </authorList>
    </citation>
    <scope>NUCLEOTIDE SEQUENCE</scope>
    <source>
        <strain evidence="2">RBIC_L_NR</strain>
    </source>
</reference>
<evidence type="ECO:0000256" key="1">
    <source>
        <dbReference type="SAM" id="MobiDB-lite"/>
    </source>
</evidence>
<comment type="caution">
    <text evidence="2">The sequence shown here is derived from an EMBL/GenBank/DDBJ whole genome shotgun (WGS) entry which is preliminary data.</text>
</comment>
<sequence>MIFTKENVVHPRPNRFARLSSQRQSVSMVALDAYQPKKKSSSEKLTLTTIYDSEETSKTPVKDVKLEPIKCKIDITKKTNGILTMPSENIKNRLSSASTPQSRGSVDFSLNNDKEHSSGSEISLDTRENSADSEKKSRADSCYKFESSSNSSQDNKKQNKSRSTSSTKLEKLSNHLDDAIQKATENSNEEFEKKLGTYCAEIVGNVRNCSDRLEAQKESLRISKDDTNCILETFQKTVKIESKLKNSLLNFENSDNGFLNDILSEELKFQMSNKDNDATDTNGNVTNPEHRVKLAERKRLLATLKAIDNGENIDSMDNSPPPHRQTNLMHEILGDMSK</sequence>
<proteinExistence type="predicted"/>
<name>A0AAV8XKH7_9CUCU</name>
<feature type="compositionally biased region" description="Polar residues" evidence="1">
    <location>
        <begin position="93"/>
        <end position="111"/>
    </location>
</feature>
<evidence type="ECO:0000313" key="2">
    <source>
        <dbReference type="EMBL" id="KAJ8939018.1"/>
    </source>
</evidence>
<accession>A0AAV8XKH7</accession>
<gene>
    <name evidence="2" type="ORF">NQ314_011271</name>
</gene>
<feature type="compositionally biased region" description="Basic and acidic residues" evidence="1">
    <location>
        <begin position="112"/>
        <end position="143"/>
    </location>
</feature>
<dbReference type="Proteomes" id="UP001162156">
    <property type="component" value="Unassembled WGS sequence"/>
</dbReference>